<dbReference type="PROSITE" id="PS50231">
    <property type="entry name" value="RICIN_B_LECTIN"/>
    <property type="match status" value="1"/>
</dbReference>
<feature type="chain" id="PRO_5039707810" description="Ricin B lectin domain-containing protein" evidence="2">
    <location>
        <begin position="26"/>
        <end position="385"/>
    </location>
</feature>
<dbReference type="RefSeq" id="WP_197003920.1">
    <property type="nucleotide sequence ID" value="NZ_BONS01000022.1"/>
</dbReference>
<protein>
    <recommendedName>
        <fullName evidence="3">Ricin B lectin domain-containing protein</fullName>
    </recommendedName>
</protein>
<dbReference type="SUPFAM" id="SSF50370">
    <property type="entry name" value="Ricin B-like lectins"/>
    <property type="match status" value="1"/>
</dbReference>
<reference evidence="4" key="1">
    <citation type="submission" date="2020-11" db="EMBL/GenBank/DDBJ databases">
        <title>Sequencing the genomes of 1000 actinobacteria strains.</title>
        <authorList>
            <person name="Klenk H.-P."/>
        </authorList>
    </citation>
    <scope>NUCLEOTIDE SEQUENCE</scope>
    <source>
        <strain evidence="4">DSM 45356</strain>
    </source>
</reference>
<dbReference type="Pfam" id="PF00652">
    <property type="entry name" value="Ricin_B_lectin"/>
    <property type="match status" value="1"/>
</dbReference>
<keyword evidence="5" id="KW-1185">Reference proteome</keyword>
<dbReference type="Pfam" id="PF11958">
    <property type="entry name" value="DUF3472"/>
    <property type="match status" value="1"/>
</dbReference>
<sequence>MSTSRTWTGLLIVAATALSPAVADASAAINAYGGNVSVSWSVSGVPSAGLTNITFPITVNPATVHAAGTYFAQQYNFRNNSTGGYTGLQPRANLNGHERLHGVFSSFTNGATSTDPNCHNGADGGAGVSCASDFDAVYGHTYAVTVARTGTDTWTGTATDTVTGASSHIGTYRMPTGSGNLNGSHSGFVEYYSTTTNCAQLPRTDVVFGGPTSTDGNLTGTTRANYEYGECTGQANFQAGNVGNGVHVTRGWGGTTPTPGTVVRNTGSGRCLDDPAGNTNNGTRMAIGDCTGASNQTWTSTSGNALTLGGKCLDAYAGGTSPGTAVILWDCHGGTNQQWVFGADGAIRGTQSGLCLSPSGGATGNGTLVVLATCTGQPIQRWTRG</sequence>
<proteinExistence type="predicted"/>
<dbReference type="CDD" id="cd23418">
    <property type="entry name" value="beta-trefoil_Ricin_XLN-like"/>
    <property type="match status" value="1"/>
</dbReference>
<evidence type="ECO:0000256" key="1">
    <source>
        <dbReference type="SAM" id="MobiDB-lite"/>
    </source>
</evidence>
<dbReference type="EMBL" id="JADOUF010000001">
    <property type="protein sequence ID" value="MBG6137010.1"/>
    <property type="molecule type" value="Genomic_DNA"/>
</dbReference>
<dbReference type="Proteomes" id="UP000622552">
    <property type="component" value="Unassembled WGS sequence"/>
</dbReference>
<comment type="caution">
    <text evidence="4">The sequence shown here is derived from an EMBL/GenBank/DDBJ whole genome shotgun (WGS) entry which is preliminary data.</text>
</comment>
<evidence type="ECO:0000259" key="3">
    <source>
        <dbReference type="SMART" id="SM00458"/>
    </source>
</evidence>
<keyword evidence="2" id="KW-0732">Signal</keyword>
<accession>A0A8J7KG61</accession>
<dbReference type="Gene3D" id="2.80.10.50">
    <property type="match status" value="1"/>
</dbReference>
<name>A0A8J7KG61_9ACTN</name>
<dbReference type="InterPro" id="IPR000772">
    <property type="entry name" value="Ricin_B_lectin"/>
</dbReference>
<feature type="region of interest" description="Disordered" evidence="1">
    <location>
        <begin position="251"/>
        <end position="277"/>
    </location>
</feature>
<organism evidence="4 5">
    <name type="scientific">Longispora fulva</name>
    <dbReference type="NCBI Taxonomy" id="619741"/>
    <lineage>
        <taxon>Bacteria</taxon>
        <taxon>Bacillati</taxon>
        <taxon>Actinomycetota</taxon>
        <taxon>Actinomycetes</taxon>
        <taxon>Micromonosporales</taxon>
        <taxon>Micromonosporaceae</taxon>
        <taxon>Longispora</taxon>
    </lineage>
</organism>
<feature type="domain" description="Ricin B lectin" evidence="3">
    <location>
        <begin position="260"/>
        <end position="385"/>
    </location>
</feature>
<feature type="signal peptide" evidence="2">
    <location>
        <begin position="1"/>
        <end position="25"/>
    </location>
</feature>
<evidence type="ECO:0000256" key="2">
    <source>
        <dbReference type="SAM" id="SignalP"/>
    </source>
</evidence>
<feature type="compositionally biased region" description="Low complexity" evidence="1">
    <location>
        <begin position="255"/>
        <end position="267"/>
    </location>
</feature>
<dbReference type="AlphaFoldDB" id="A0A8J7KG61"/>
<dbReference type="InterPro" id="IPR035992">
    <property type="entry name" value="Ricin_B-like_lectins"/>
</dbReference>
<evidence type="ECO:0000313" key="5">
    <source>
        <dbReference type="Proteomes" id="UP000622552"/>
    </source>
</evidence>
<dbReference type="InterPro" id="IPR021862">
    <property type="entry name" value="DUF3472"/>
</dbReference>
<dbReference type="SMART" id="SM00458">
    <property type="entry name" value="RICIN"/>
    <property type="match status" value="1"/>
</dbReference>
<evidence type="ECO:0000313" key="4">
    <source>
        <dbReference type="EMBL" id="MBG6137010.1"/>
    </source>
</evidence>
<gene>
    <name evidence="4" type="ORF">IW245_003204</name>
</gene>